<protein>
    <submittedName>
        <fullName evidence="2">Uncharacterized protein</fullName>
    </submittedName>
</protein>
<evidence type="ECO:0000313" key="2">
    <source>
        <dbReference type="EMBL" id="PIK33359.1"/>
    </source>
</evidence>
<evidence type="ECO:0000256" key="1">
    <source>
        <dbReference type="SAM" id="SignalP"/>
    </source>
</evidence>
<keyword evidence="3" id="KW-1185">Reference proteome</keyword>
<keyword evidence="1" id="KW-0732">Signal</keyword>
<organism evidence="2 3">
    <name type="scientific">Stichopus japonicus</name>
    <name type="common">Sea cucumber</name>
    <dbReference type="NCBI Taxonomy" id="307972"/>
    <lineage>
        <taxon>Eukaryota</taxon>
        <taxon>Metazoa</taxon>
        <taxon>Echinodermata</taxon>
        <taxon>Eleutherozoa</taxon>
        <taxon>Echinozoa</taxon>
        <taxon>Holothuroidea</taxon>
        <taxon>Aspidochirotacea</taxon>
        <taxon>Aspidochirotida</taxon>
        <taxon>Stichopodidae</taxon>
        <taxon>Apostichopus</taxon>
    </lineage>
</organism>
<accession>A0A2G8JCC7</accession>
<feature type="chain" id="PRO_5013815855" evidence="1">
    <location>
        <begin position="21"/>
        <end position="281"/>
    </location>
</feature>
<proteinExistence type="predicted"/>
<dbReference type="AlphaFoldDB" id="A0A2G8JCC7"/>
<dbReference type="Proteomes" id="UP000230750">
    <property type="component" value="Unassembled WGS sequence"/>
</dbReference>
<feature type="signal peptide" evidence="1">
    <location>
        <begin position="1"/>
        <end position="20"/>
    </location>
</feature>
<evidence type="ECO:0000313" key="3">
    <source>
        <dbReference type="Proteomes" id="UP000230750"/>
    </source>
</evidence>
<gene>
    <name evidence="2" type="ORF">BSL78_29832</name>
</gene>
<comment type="caution">
    <text evidence="2">The sequence shown here is derived from an EMBL/GenBank/DDBJ whole genome shotgun (WGS) entry which is preliminary data.</text>
</comment>
<name>A0A2G8JCC7_STIJA</name>
<sequence>MTVNATVIVLDGVLKATAGAAVTGDNGGGSGGSVYVTTAELDGVGSMESNGGDGHGNGGGGAGGRIAVYTTTTNEYIGSYSSYGGDGKSASSAPRGGGSGTIFTQDMVNSAPHRKLFIDHLNRHPSQYVTLDESNVTVYEFEECHISRKAALDIVPTQPYELHIHDLEGDRSGLLHAHKDQRFVIEYVESVSLMTKLPVNIWIDSAGEMIFPATLNILGDGYPTPSGYEASFHWRGRLTNVLNLILHQGALVFIQADAHTAVYHNHTYTHVGTACEFSFGP</sequence>
<reference evidence="2 3" key="1">
    <citation type="journal article" date="2017" name="PLoS Biol.">
        <title>The sea cucumber genome provides insights into morphological evolution and visceral regeneration.</title>
        <authorList>
            <person name="Zhang X."/>
            <person name="Sun L."/>
            <person name="Yuan J."/>
            <person name="Sun Y."/>
            <person name="Gao Y."/>
            <person name="Zhang L."/>
            <person name="Li S."/>
            <person name="Dai H."/>
            <person name="Hamel J.F."/>
            <person name="Liu C."/>
            <person name="Yu Y."/>
            <person name="Liu S."/>
            <person name="Lin W."/>
            <person name="Guo K."/>
            <person name="Jin S."/>
            <person name="Xu P."/>
            <person name="Storey K.B."/>
            <person name="Huan P."/>
            <person name="Zhang T."/>
            <person name="Zhou Y."/>
            <person name="Zhang J."/>
            <person name="Lin C."/>
            <person name="Li X."/>
            <person name="Xing L."/>
            <person name="Huo D."/>
            <person name="Sun M."/>
            <person name="Wang L."/>
            <person name="Mercier A."/>
            <person name="Li F."/>
            <person name="Yang H."/>
            <person name="Xiang J."/>
        </authorList>
    </citation>
    <scope>NUCLEOTIDE SEQUENCE [LARGE SCALE GENOMIC DNA]</scope>
    <source>
        <strain evidence="2">Shaxun</strain>
        <tissue evidence="2">Muscle</tissue>
    </source>
</reference>
<dbReference type="EMBL" id="MRZV01002606">
    <property type="protein sequence ID" value="PIK33359.1"/>
    <property type="molecule type" value="Genomic_DNA"/>
</dbReference>